<reference evidence="7 8" key="1">
    <citation type="submission" date="2013-01" db="EMBL/GenBank/DDBJ databases">
        <title>The Genome Sequence of Clostridium clostridioforme 90A8.</title>
        <authorList>
            <consortium name="The Broad Institute Genome Sequencing Platform"/>
            <person name="Earl A."/>
            <person name="Ward D."/>
            <person name="Feldgarden M."/>
            <person name="Gevers D."/>
            <person name="Courvalin P."/>
            <person name="Lambert T."/>
            <person name="Walker B."/>
            <person name="Young S.K."/>
            <person name="Zeng Q."/>
            <person name="Gargeya S."/>
            <person name="Fitzgerald M."/>
            <person name="Haas B."/>
            <person name="Abouelleil A."/>
            <person name="Alvarado L."/>
            <person name="Arachchi H.M."/>
            <person name="Berlin A.M."/>
            <person name="Chapman S.B."/>
            <person name="Dewar J."/>
            <person name="Goldberg J."/>
            <person name="Griggs A."/>
            <person name="Gujja S."/>
            <person name="Hansen M."/>
            <person name="Howarth C."/>
            <person name="Imamovic A."/>
            <person name="Larimer J."/>
            <person name="McCowan C."/>
            <person name="Murphy C."/>
            <person name="Neiman D."/>
            <person name="Pearson M."/>
            <person name="Priest M."/>
            <person name="Roberts A."/>
            <person name="Saif S."/>
            <person name="Shea T."/>
            <person name="Sisk P."/>
            <person name="Sykes S."/>
            <person name="Wortman J."/>
            <person name="Nusbaum C."/>
            <person name="Birren B."/>
        </authorList>
    </citation>
    <scope>NUCLEOTIDE SEQUENCE [LARGE SCALE GENOMIC DNA]</scope>
    <source>
        <strain evidence="7 8">90A8</strain>
    </source>
</reference>
<feature type="transmembrane region" description="Helical" evidence="5">
    <location>
        <begin position="125"/>
        <end position="151"/>
    </location>
</feature>
<dbReference type="GO" id="GO:0055085">
    <property type="term" value="P:transmembrane transport"/>
    <property type="evidence" value="ECO:0007669"/>
    <property type="project" value="InterPro"/>
</dbReference>
<keyword evidence="4 5" id="KW-0472">Membrane</keyword>
<evidence type="ECO:0000313" key="8">
    <source>
        <dbReference type="Proteomes" id="UP000013085"/>
    </source>
</evidence>
<dbReference type="PANTHER" id="PTHR43496">
    <property type="entry name" value="PROTEIN LPLB"/>
    <property type="match status" value="1"/>
</dbReference>
<feature type="transmembrane region" description="Helical" evidence="5">
    <location>
        <begin position="500"/>
        <end position="523"/>
    </location>
</feature>
<comment type="similarity">
    <text evidence="5">Belongs to the binding-protein-dependent transport system permease family.</text>
</comment>
<feature type="transmembrane region" description="Helical" evidence="5">
    <location>
        <begin position="44"/>
        <end position="70"/>
    </location>
</feature>
<dbReference type="PANTHER" id="PTHR43496:SF1">
    <property type="entry name" value="POLYGALACTURONAN_RHAMNOGALACTURONAN TRANSPORT SYSTEM PERMEASE PROTEIN YTEP"/>
    <property type="match status" value="1"/>
</dbReference>
<comment type="caution">
    <text evidence="7">The sequence shown here is derived from an EMBL/GenBank/DDBJ whole genome shotgun (WGS) entry which is preliminary data.</text>
</comment>
<evidence type="ECO:0000256" key="3">
    <source>
        <dbReference type="ARBA" id="ARBA00022989"/>
    </source>
</evidence>
<accession>A0A0E2HF08</accession>
<proteinExistence type="inferred from homology"/>
<comment type="subcellular location">
    <subcellularLocation>
        <location evidence="5">Cell membrane</location>
        <topology evidence="5">Multi-pass membrane protein</topology>
    </subcellularLocation>
    <subcellularLocation>
        <location evidence="1">Membrane</location>
        <topology evidence="1">Multi-pass membrane protein</topology>
    </subcellularLocation>
</comment>
<evidence type="ECO:0000313" key="7">
    <source>
        <dbReference type="EMBL" id="ENZ19176.1"/>
    </source>
</evidence>
<sequence length="577" mass="63430">MNRFDSTHGDMNADKHRNMHGDMYGKRASKDVLFGIAGYGADKLLLAVLLAGLFLFVFWPMLCILIRSLWDGKSISYDSYASVWNQYRGNLWNSVFVGICASLLCTAFSTAAALFLAARRGAVRLLCMALLLITMVSPPFVSSLAYIQLYGRRGWIAYRLLGLSWDPYNCWGVILMQSLSFVPLNALFLGGILTRLDGDSIRAARDLGASPRAILGDIVLPLIRPGIWVALLLSFVRSLADFGTPVIIGGRFSTIASEIYLQLVGYSNLEKASAMNMVLMLPSIAAFFIYRKLMKRSDMLTEGSRGRQEPLALSLGKCGAAGILSNLGSIIFFFMMALQYGCIFISGFLKSTRGVYSFTTRYLEQMVRFDLDTMGRSVAYAFIVSLAGTLFAMLFAYYMERRQIPGRNFFDCLVTLPYMLPGTCFGIGYILAFNSPPLKLTGTALIVISNMLFKQLPTATKICSATLTQVPRAQEKAVRDLGGGQLSVLKTVILPGLKPAFLSCFVYNFSSSMTTAGAILFLIDPGRKLAVFKLFDAVYTGDYALASLIATSIILVVLAVEGMAYLITWKAGKRRVS</sequence>
<feature type="transmembrane region" description="Helical" evidence="5">
    <location>
        <begin position="327"/>
        <end position="349"/>
    </location>
</feature>
<feature type="transmembrane region" description="Helical" evidence="5">
    <location>
        <begin position="543"/>
        <end position="567"/>
    </location>
</feature>
<keyword evidence="5" id="KW-0813">Transport</keyword>
<feature type="transmembrane region" description="Helical" evidence="5">
    <location>
        <begin position="410"/>
        <end position="431"/>
    </location>
</feature>
<feature type="transmembrane region" description="Helical" evidence="5">
    <location>
        <begin position="214"/>
        <end position="236"/>
    </location>
</feature>
<name>A0A0E2HF08_9FIRM</name>
<evidence type="ECO:0000259" key="6">
    <source>
        <dbReference type="PROSITE" id="PS50928"/>
    </source>
</evidence>
<dbReference type="Pfam" id="PF00528">
    <property type="entry name" value="BPD_transp_1"/>
    <property type="match status" value="2"/>
</dbReference>
<dbReference type="InterPro" id="IPR000515">
    <property type="entry name" value="MetI-like"/>
</dbReference>
<organism evidence="7 8">
    <name type="scientific">[Clostridium] clostridioforme 90A8</name>
    <dbReference type="NCBI Taxonomy" id="999408"/>
    <lineage>
        <taxon>Bacteria</taxon>
        <taxon>Bacillati</taxon>
        <taxon>Bacillota</taxon>
        <taxon>Clostridia</taxon>
        <taxon>Lachnospirales</taxon>
        <taxon>Lachnospiraceae</taxon>
        <taxon>Enterocloster</taxon>
    </lineage>
</organism>
<dbReference type="GO" id="GO:0005886">
    <property type="term" value="C:plasma membrane"/>
    <property type="evidence" value="ECO:0007669"/>
    <property type="project" value="UniProtKB-SubCell"/>
</dbReference>
<evidence type="ECO:0000256" key="5">
    <source>
        <dbReference type="RuleBase" id="RU363032"/>
    </source>
</evidence>
<feature type="transmembrane region" description="Helical" evidence="5">
    <location>
        <begin position="272"/>
        <end position="290"/>
    </location>
</feature>
<dbReference type="PATRIC" id="fig|999408.3.peg.599"/>
<dbReference type="PROSITE" id="PS50928">
    <property type="entry name" value="ABC_TM1"/>
    <property type="match status" value="2"/>
</dbReference>
<evidence type="ECO:0000256" key="2">
    <source>
        <dbReference type="ARBA" id="ARBA00022692"/>
    </source>
</evidence>
<evidence type="ECO:0000256" key="4">
    <source>
        <dbReference type="ARBA" id="ARBA00023136"/>
    </source>
</evidence>
<feature type="domain" description="ABC transmembrane type-1" evidence="6">
    <location>
        <begin position="91"/>
        <end position="290"/>
    </location>
</feature>
<dbReference type="CDD" id="cd06261">
    <property type="entry name" value="TM_PBP2"/>
    <property type="match status" value="2"/>
</dbReference>
<dbReference type="SUPFAM" id="SSF161098">
    <property type="entry name" value="MetI-like"/>
    <property type="match status" value="2"/>
</dbReference>
<feature type="transmembrane region" description="Helical" evidence="5">
    <location>
        <begin position="171"/>
        <end position="193"/>
    </location>
</feature>
<dbReference type="AlphaFoldDB" id="A0A0E2HF08"/>
<protein>
    <recommendedName>
        <fullName evidence="6">ABC transmembrane type-1 domain-containing protein</fullName>
    </recommendedName>
</protein>
<dbReference type="HOGENOM" id="CLU_021838_1_1_9"/>
<feature type="domain" description="ABC transmembrane type-1" evidence="6">
    <location>
        <begin position="374"/>
        <end position="564"/>
    </location>
</feature>
<feature type="transmembrane region" description="Helical" evidence="5">
    <location>
        <begin position="90"/>
        <end position="118"/>
    </location>
</feature>
<dbReference type="Proteomes" id="UP000013085">
    <property type="component" value="Unassembled WGS sequence"/>
</dbReference>
<gene>
    <name evidence="7" type="ORF">HMPREF1090_00560</name>
</gene>
<keyword evidence="2 5" id="KW-0812">Transmembrane</keyword>
<dbReference type="RefSeq" id="WP_002586675.1">
    <property type="nucleotide sequence ID" value="NZ_KB850987.1"/>
</dbReference>
<dbReference type="InterPro" id="IPR035906">
    <property type="entry name" value="MetI-like_sf"/>
</dbReference>
<dbReference type="EMBL" id="AGYR01000005">
    <property type="protein sequence ID" value="ENZ19176.1"/>
    <property type="molecule type" value="Genomic_DNA"/>
</dbReference>
<dbReference type="Gene3D" id="1.10.3720.10">
    <property type="entry name" value="MetI-like"/>
    <property type="match status" value="2"/>
</dbReference>
<keyword evidence="3 5" id="KW-1133">Transmembrane helix</keyword>
<feature type="transmembrane region" description="Helical" evidence="5">
    <location>
        <begin position="378"/>
        <end position="398"/>
    </location>
</feature>
<evidence type="ECO:0000256" key="1">
    <source>
        <dbReference type="ARBA" id="ARBA00004141"/>
    </source>
</evidence>